<evidence type="ECO:0000256" key="1">
    <source>
        <dbReference type="SAM" id="Phobius"/>
    </source>
</evidence>
<name>A0A382S6U8_9ZZZZ</name>
<protein>
    <recommendedName>
        <fullName evidence="3">ABC transporter permease</fullName>
    </recommendedName>
</protein>
<dbReference type="EMBL" id="UINC01126864">
    <property type="protein sequence ID" value="SVD05616.1"/>
    <property type="molecule type" value="Genomic_DNA"/>
</dbReference>
<sequence length="75" mass="8760">MKTKLLSILNYQNSRIARYIMRNLVILFFAIMFIIGLVLFGNQFVLTVQESIERGIPIQELLPIVSFNMIRDIPM</sequence>
<keyword evidence="1" id="KW-0472">Membrane</keyword>
<keyword evidence="1" id="KW-1133">Transmembrane helix</keyword>
<keyword evidence="1" id="KW-0812">Transmembrane</keyword>
<proteinExistence type="predicted"/>
<organism evidence="2">
    <name type="scientific">marine metagenome</name>
    <dbReference type="NCBI Taxonomy" id="408172"/>
    <lineage>
        <taxon>unclassified sequences</taxon>
        <taxon>metagenomes</taxon>
        <taxon>ecological metagenomes</taxon>
    </lineage>
</organism>
<accession>A0A382S6U8</accession>
<reference evidence="2" key="1">
    <citation type="submission" date="2018-05" db="EMBL/GenBank/DDBJ databases">
        <authorList>
            <person name="Lanie J.A."/>
            <person name="Ng W.-L."/>
            <person name="Kazmierczak K.M."/>
            <person name="Andrzejewski T.M."/>
            <person name="Davidsen T.M."/>
            <person name="Wayne K.J."/>
            <person name="Tettelin H."/>
            <person name="Glass J.I."/>
            <person name="Rusch D."/>
            <person name="Podicherti R."/>
            <person name="Tsui H.-C.T."/>
            <person name="Winkler M.E."/>
        </authorList>
    </citation>
    <scope>NUCLEOTIDE SEQUENCE</scope>
</reference>
<evidence type="ECO:0008006" key="3">
    <source>
        <dbReference type="Google" id="ProtNLM"/>
    </source>
</evidence>
<feature type="non-terminal residue" evidence="2">
    <location>
        <position position="75"/>
    </location>
</feature>
<feature type="transmembrane region" description="Helical" evidence="1">
    <location>
        <begin position="20"/>
        <end position="40"/>
    </location>
</feature>
<evidence type="ECO:0000313" key="2">
    <source>
        <dbReference type="EMBL" id="SVD05616.1"/>
    </source>
</evidence>
<gene>
    <name evidence="2" type="ORF">METZ01_LOCUS358470</name>
</gene>
<dbReference type="AlphaFoldDB" id="A0A382S6U8"/>